<reference evidence="2 3" key="1">
    <citation type="journal article" date="2016" name="Antonie Van Leeuwenhoek">
        <title>Lysinibacillus endophyticus sp. nov., an indole-3-acetic acid producing endophytic bacterium isolated from corn root (Zea mays cv. Xinken-5).</title>
        <authorList>
            <person name="Yu J."/>
            <person name="Guan X."/>
            <person name="Liu C."/>
            <person name="Xiang W."/>
            <person name="Yu Z."/>
            <person name="Liu X."/>
            <person name="Wang G."/>
        </authorList>
    </citation>
    <scope>NUCLEOTIDE SEQUENCE [LARGE SCALE GENOMIC DNA]</scope>
    <source>
        <strain evidence="2 3">DSM 100506</strain>
    </source>
</reference>
<dbReference type="InterPro" id="IPR014710">
    <property type="entry name" value="RmlC-like_jellyroll"/>
</dbReference>
<evidence type="ECO:0000313" key="2">
    <source>
        <dbReference type="EMBL" id="RKQ14436.1"/>
    </source>
</evidence>
<dbReference type="AlphaFoldDB" id="A0A494YW53"/>
<dbReference type="InterPro" id="IPR011051">
    <property type="entry name" value="RmlC_Cupin_sf"/>
</dbReference>
<dbReference type="InterPro" id="IPR025979">
    <property type="entry name" value="ChrR-like_cupin_dom"/>
</dbReference>
<dbReference type="SUPFAM" id="SSF51182">
    <property type="entry name" value="RmlC-like cupins"/>
    <property type="match status" value="1"/>
</dbReference>
<keyword evidence="3" id="KW-1185">Reference proteome</keyword>
<gene>
    <name evidence="2" type="ORF">D8M03_14080</name>
</gene>
<organism evidence="2 3">
    <name type="scientific">Ureibacillus endophyticus</name>
    <dbReference type="NCBI Taxonomy" id="1978490"/>
    <lineage>
        <taxon>Bacteria</taxon>
        <taxon>Bacillati</taxon>
        <taxon>Bacillota</taxon>
        <taxon>Bacilli</taxon>
        <taxon>Bacillales</taxon>
        <taxon>Caryophanaceae</taxon>
        <taxon>Ureibacillus</taxon>
    </lineage>
</organism>
<comment type="caution">
    <text evidence="2">The sequence shown here is derived from an EMBL/GenBank/DDBJ whole genome shotgun (WGS) entry which is preliminary data.</text>
</comment>
<protein>
    <recommendedName>
        <fullName evidence="1">ChrR-like cupin domain-containing protein</fullName>
    </recommendedName>
</protein>
<dbReference type="Pfam" id="PF12973">
    <property type="entry name" value="Cupin_7"/>
    <property type="match status" value="1"/>
</dbReference>
<name>A0A494YW53_9BACL</name>
<feature type="domain" description="ChrR-like cupin" evidence="1">
    <location>
        <begin position="29"/>
        <end position="133"/>
    </location>
</feature>
<evidence type="ECO:0000259" key="1">
    <source>
        <dbReference type="Pfam" id="PF12973"/>
    </source>
</evidence>
<sequence>MSNEQGLSKKYNPLYWMKNPGNTPKGKKRDFINPDWIPWTDWLMPGTYFKLLSCDLVSGNFTILLKIDPGIKAATHWHLHNSEAYIIEGGFYYEDGDDKGYPGYYTCEQAGHIHEPFAAPEGCTMLAVSYGPIAGYDGDGNLALIADARLHYYMARENNAIEYTTIIDYTDGTTEMHEYK</sequence>
<evidence type="ECO:0000313" key="3">
    <source>
        <dbReference type="Proteomes" id="UP000272238"/>
    </source>
</evidence>
<dbReference type="Proteomes" id="UP000272238">
    <property type="component" value="Unassembled WGS sequence"/>
</dbReference>
<dbReference type="EMBL" id="RBZN01000044">
    <property type="protein sequence ID" value="RKQ14436.1"/>
    <property type="molecule type" value="Genomic_DNA"/>
</dbReference>
<proteinExistence type="predicted"/>
<accession>A0A494YW53</accession>
<dbReference type="Gene3D" id="2.60.120.10">
    <property type="entry name" value="Jelly Rolls"/>
    <property type="match status" value="1"/>
</dbReference>
<dbReference type="OrthoDB" id="564955at2"/>
<dbReference type="RefSeq" id="WP_121215464.1">
    <property type="nucleotide sequence ID" value="NZ_RBZN01000044.1"/>
</dbReference>
<dbReference type="CDD" id="cd20302">
    <property type="entry name" value="cupin_DAD"/>
    <property type="match status" value="1"/>
</dbReference>